<sequence length="395" mass="46992">MALLEALYPLTEVSRFRRRYDDDFIDRLNNRYSMFIFIVLGIIISTRQYVGDPITCWAPAQFTHEWVEYTNKICWISNTYYVPMDESIPNNDKNKDHYIAYYQWVPIMIFLQAIFFFAPSMIWKKLNSQSGIHVNKIVSVVGGAEHGSPEVRDKTIRYIVRNLDRALRSQREYRTGCFARCRQSIARNCFIICGKRYGNYLIMLYLFVKLLYIGNGIGQLFLLNEFLGDGYYFYGFEVVNDMAKGKNWTTSKRFPRVTLCDFKIRALGNKIHEHTVQCALPINLFNEKVYIFIWFWLVFISGATILNFVLWMWTLFRRNRRQYVRKYLKIMHKNFSKGDYSPSKEFCEDYLRQDGIFVLRLIAKNTNDVVVGEIIQAMWEYYKKHHQPSKLSDDV</sequence>
<evidence type="ECO:0000256" key="7">
    <source>
        <dbReference type="ARBA" id="ARBA00023136"/>
    </source>
</evidence>
<accession>A0A7J7KSU6</accession>
<evidence type="ECO:0000256" key="3">
    <source>
        <dbReference type="ARBA" id="ARBA00022475"/>
    </source>
</evidence>
<feature type="transmembrane region" description="Helical" evidence="9">
    <location>
        <begin position="32"/>
        <end position="50"/>
    </location>
</feature>
<dbReference type="PANTHER" id="PTHR11893:SF36">
    <property type="entry name" value="INNEXIN-5"/>
    <property type="match status" value="1"/>
</dbReference>
<evidence type="ECO:0000256" key="6">
    <source>
        <dbReference type="ARBA" id="ARBA00023065"/>
    </source>
</evidence>
<keyword evidence="8 9" id="KW-0407">Ion channel</keyword>
<dbReference type="EMBL" id="VXIV02000063">
    <property type="protein sequence ID" value="KAF6041262.1"/>
    <property type="molecule type" value="Genomic_DNA"/>
</dbReference>
<dbReference type="PROSITE" id="PS51013">
    <property type="entry name" value="PANNEXIN"/>
    <property type="match status" value="1"/>
</dbReference>
<dbReference type="InterPro" id="IPR000990">
    <property type="entry name" value="Innexin"/>
</dbReference>
<feature type="transmembrane region" description="Helical" evidence="9">
    <location>
        <begin position="291"/>
        <end position="316"/>
    </location>
</feature>
<evidence type="ECO:0000256" key="4">
    <source>
        <dbReference type="ARBA" id="ARBA00022692"/>
    </source>
</evidence>
<evidence type="ECO:0000256" key="5">
    <source>
        <dbReference type="ARBA" id="ARBA00022989"/>
    </source>
</evidence>
<keyword evidence="4 9" id="KW-0812">Transmembrane</keyword>
<dbReference type="GO" id="GO:0005886">
    <property type="term" value="C:plasma membrane"/>
    <property type="evidence" value="ECO:0007669"/>
    <property type="project" value="UniProtKB-SubCell"/>
</dbReference>
<organism evidence="10 11">
    <name type="scientific">Bugula neritina</name>
    <name type="common">Brown bryozoan</name>
    <name type="synonym">Sertularia neritina</name>
    <dbReference type="NCBI Taxonomy" id="10212"/>
    <lineage>
        <taxon>Eukaryota</taxon>
        <taxon>Metazoa</taxon>
        <taxon>Spiralia</taxon>
        <taxon>Lophotrochozoa</taxon>
        <taxon>Bryozoa</taxon>
        <taxon>Gymnolaemata</taxon>
        <taxon>Cheilostomatida</taxon>
        <taxon>Flustrina</taxon>
        <taxon>Buguloidea</taxon>
        <taxon>Bugulidae</taxon>
        <taxon>Bugula</taxon>
    </lineage>
</organism>
<keyword evidence="5 9" id="KW-1133">Transmembrane helix</keyword>
<dbReference type="PANTHER" id="PTHR11893">
    <property type="entry name" value="INNEXIN"/>
    <property type="match status" value="1"/>
</dbReference>
<dbReference type="OrthoDB" id="5867527at2759"/>
<reference evidence="10" key="1">
    <citation type="submission" date="2020-06" db="EMBL/GenBank/DDBJ databases">
        <title>Draft genome of Bugula neritina, a colonial animal packing powerful symbionts and potential medicines.</title>
        <authorList>
            <person name="Rayko M."/>
        </authorList>
    </citation>
    <scope>NUCLEOTIDE SEQUENCE [LARGE SCALE GENOMIC DNA]</scope>
    <source>
        <strain evidence="10">Kwan_BN1</strain>
    </source>
</reference>
<comment type="function">
    <text evidence="9">Structural component of the gap junctions.</text>
</comment>
<keyword evidence="3" id="KW-1003">Cell membrane</keyword>
<feature type="transmembrane region" description="Helical" evidence="9">
    <location>
        <begin position="200"/>
        <end position="222"/>
    </location>
</feature>
<dbReference type="PRINTS" id="PR01262">
    <property type="entry name" value="INNEXIN"/>
</dbReference>
<evidence type="ECO:0000313" key="11">
    <source>
        <dbReference type="Proteomes" id="UP000593567"/>
    </source>
</evidence>
<keyword evidence="11" id="KW-1185">Reference proteome</keyword>
<comment type="caution">
    <text evidence="10">The sequence shown here is derived from an EMBL/GenBank/DDBJ whole genome shotgun (WGS) entry which is preliminary data.</text>
</comment>
<keyword evidence="6 9" id="KW-0406">Ion transport</keyword>
<comment type="subcellular location">
    <subcellularLocation>
        <location evidence="1 9">Cell membrane</location>
        <topology evidence="1 9">Multi-pass membrane protein</topology>
    </subcellularLocation>
</comment>
<dbReference type="Proteomes" id="UP000593567">
    <property type="component" value="Unassembled WGS sequence"/>
</dbReference>
<protein>
    <recommendedName>
        <fullName evidence="9">Innexin</fullName>
    </recommendedName>
</protein>
<keyword evidence="2 9" id="KW-0813">Transport</keyword>
<dbReference type="GO" id="GO:0005921">
    <property type="term" value="C:gap junction"/>
    <property type="evidence" value="ECO:0007669"/>
    <property type="project" value="UniProtKB-UniRule"/>
</dbReference>
<evidence type="ECO:0000256" key="1">
    <source>
        <dbReference type="ARBA" id="ARBA00004651"/>
    </source>
</evidence>
<evidence type="ECO:0000256" key="2">
    <source>
        <dbReference type="ARBA" id="ARBA00022448"/>
    </source>
</evidence>
<dbReference type="Pfam" id="PF00876">
    <property type="entry name" value="Innexin"/>
    <property type="match status" value="1"/>
</dbReference>
<proteinExistence type="inferred from homology"/>
<dbReference type="GO" id="GO:0034220">
    <property type="term" value="P:monoatomic ion transmembrane transport"/>
    <property type="evidence" value="ECO:0007669"/>
    <property type="project" value="UniProtKB-KW"/>
</dbReference>
<evidence type="ECO:0000256" key="9">
    <source>
        <dbReference type="RuleBase" id="RU010713"/>
    </source>
</evidence>
<dbReference type="AlphaFoldDB" id="A0A7J7KSU6"/>
<evidence type="ECO:0000313" key="10">
    <source>
        <dbReference type="EMBL" id="KAF6041262.1"/>
    </source>
</evidence>
<name>A0A7J7KSU6_BUGNE</name>
<keyword evidence="7 9" id="KW-0472">Membrane</keyword>
<gene>
    <name evidence="9" type="primary">inx</name>
    <name evidence="10" type="ORF">EB796_000424</name>
</gene>
<feature type="transmembrane region" description="Helical" evidence="9">
    <location>
        <begin position="99"/>
        <end position="118"/>
    </location>
</feature>
<comment type="similarity">
    <text evidence="9">Belongs to the pannexin family.</text>
</comment>
<evidence type="ECO:0000256" key="8">
    <source>
        <dbReference type="ARBA" id="ARBA00023303"/>
    </source>
</evidence>